<evidence type="ECO:0000256" key="1">
    <source>
        <dbReference type="SAM" id="Coils"/>
    </source>
</evidence>
<dbReference type="EMBL" id="GFDL01002489">
    <property type="protein sequence ID" value="JAV32556.1"/>
    <property type="molecule type" value="Transcribed_RNA"/>
</dbReference>
<feature type="region of interest" description="Disordered" evidence="2">
    <location>
        <begin position="1"/>
        <end position="22"/>
    </location>
</feature>
<feature type="compositionally biased region" description="Low complexity" evidence="2">
    <location>
        <begin position="83"/>
        <end position="93"/>
    </location>
</feature>
<reference evidence="3" key="1">
    <citation type="submission" date="2017-01" db="EMBL/GenBank/DDBJ databases">
        <title>A deep insight into the sialotranscriptome of adult male and female Cluex tarsalis mosquitoes.</title>
        <authorList>
            <person name="Ribeiro J.M."/>
            <person name="Moreira F."/>
            <person name="Bernard K.A."/>
            <person name="Calvo E."/>
        </authorList>
    </citation>
    <scope>NUCLEOTIDE SEQUENCE</scope>
    <source>
        <strain evidence="3">Kern County</strain>
        <tissue evidence="3">Salivary glands</tissue>
    </source>
</reference>
<name>A0A1Q3FYC1_CULTA</name>
<dbReference type="PANTHER" id="PTHR44927:SF1">
    <property type="entry name" value="FK506-BINDING PROTEIN 15"/>
    <property type="match status" value="1"/>
</dbReference>
<evidence type="ECO:0000313" key="3">
    <source>
        <dbReference type="EMBL" id="JAV32556.1"/>
    </source>
</evidence>
<dbReference type="PANTHER" id="PTHR44927">
    <property type="entry name" value="FK506-BINDING PROTEIN 15"/>
    <property type="match status" value="1"/>
</dbReference>
<keyword evidence="1" id="KW-0175">Coiled coil</keyword>
<feature type="region of interest" description="Disordered" evidence="2">
    <location>
        <begin position="243"/>
        <end position="264"/>
    </location>
</feature>
<feature type="compositionally biased region" description="Low complexity" evidence="2">
    <location>
        <begin position="248"/>
        <end position="264"/>
    </location>
</feature>
<proteinExistence type="predicted"/>
<accession>A0A1Q3FYC1</accession>
<protein>
    <submittedName>
        <fullName evidence="3">Uncharacterized protein</fullName>
    </submittedName>
</protein>
<sequence>MPVGGAARKGHQSDDDDDFFKPSANSTLAKIFGITKISSPPKKTPTAGIQANAPTSVGGGSKISDRYGASSFRYVPPTPEPDVSPSSTTTTEPATEWNLVQASVVTAYKLIGNENTAQGKLGIALLSSGTAFRILLYRSKTDALATLNISAGTKLFLKQEYLQFQSDDECFWSVLFENVAERDRLLGTFEHVCGVEQEKLLPPARPVPASRTVPIVEEPESDVDRSKANLISRMARVGQPILPQDKPAAAAAASTTEVSDSSDTDAAAAAAVRIETIPRHRRTGSGSGKMHPVTIGMQMVPSAALSAGQSMLQTAADVNFNMFMAENRMQSTEVRMNLSKLESKLDRVLDKIDLLNVGGGGGSTEGKSLLDKDEDILALEEKVLELKKENHALKGKIRTLEVEGKSIREHSLAKESLLEAEEMCHELSEKVALLEMELKTSQDKADEDRIQIDRKVQEMALKDETIESKTKEMRFLEEQLQIAKSKEKETSEANTALEIQIQNLQQSLKVIEKRLEDQKNVETTSKTLLDGLVKDIMNSCYQRLSERIDDGRVLKIIGQTIKQETKAALERQLPK</sequence>
<feature type="coiled-coil region" evidence="1">
    <location>
        <begin position="369"/>
        <end position="521"/>
    </location>
</feature>
<organism evidence="3">
    <name type="scientific">Culex tarsalis</name>
    <name type="common">Encephalitis mosquito</name>
    <dbReference type="NCBI Taxonomy" id="7177"/>
    <lineage>
        <taxon>Eukaryota</taxon>
        <taxon>Metazoa</taxon>
        <taxon>Ecdysozoa</taxon>
        <taxon>Arthropoda</taxon>
        <taxon>Hexapoda</taxon>
        <taxon>Insecta</taxon>
        <taxon>Pterygota</taxon>
        <taxon>Neoptera</taxon>
        <taxon>Endopterygota</taxon>
        <taxon>Diptera</taxon>
        <taxon>Nematocera</taxon>
        <taxon>Culicoidea</taxon>
        <taxon>Culicidae</taxon>
        <taxon>Culicinae</taxon>
        <taxon>Culicini</taxon>
        <taxon>Culex</taxon>
        <taxon>Culex</taxon>
    </lineage>
</organism>
<dbReference type="AlphaFoldDB" id="A0A1Q3FYC1"/>
<feature type="region of interest" description="Disordered" evidence="2">
    <location>
        <begin position="35"/>
        <end position="93"/>
    </location>
</feature>
<evidence type="ECO:0000256" key="2">
    <source>
        <dbReference type="SAM" id="MobiDB-lite"/>
    </source>
</evidence>